<dbReference type="Gene3D" id="3.40.30.10">
    <property type="entry name" value="Glutaredoxin"/>
    <property type="match status" value="1"/>
</dbReference>
<dbReference type="Pfam" id="PF13417">
    <property type="entry name" value="GST_N_3"/>
    <property type="match status" value="1"/>
</dbReference>
<name>A0ABT3NUT3_9PROT</name>
<organism evidence="2 3">
    <name type="scientific">Sabulicella glaciei</name>
    <dbReference type="NCBI Taxonomy" id="2984948"/>
    <lineage>
        <taxon>Bacteria</taxon>
        <taxon>Pseudomonadati</taxon>
        <taxon>Pseudomonadota</taxon>
        <taxon>Alphaproteobacteria</taxon>
        <taxon>Acetobacterales</taxon>
        <taxon>Acetobacteraceae</taxon>
        <taxon>Sabulicella</taxon>
    </lineage>
</organism>
<dbReference type="InterPro" id="IPR036282">
    <property type="entry name" value="Glutathione-S-Trfase_C_sf"/>
</dbReference>
<dbReference type="PROSITE" id="PS50404">
    <property type="entry name" value="GST_NTER"/>
    <property type="match status" value="1"/>
</dbReference>
<dbReference type="Proteomes" id="UP001526430">
    <property type="component" value="Unassembled WGS sequence"/>
</dbReference>
<dbReference type="Gene3D" id="1.20.1050.10">
    <property type="match status" value="1"/>
</dbReference>
<dbReference type="PANTHER" id="PTHR43968:SF6">
    <property type="entry name" value="GLUTATHIONE S-TRANSFERASE OMEGA"/>
    <property type="match status" value="1"/>
</dbReference>
<dbReference type="CDD" id="cd03205">
    <property type="entry name" value="GST_C_6"/>
    <property type="match status" value="1"/>
</dbReference>
<gene>
    <name evidence="2" type="ORF">OF850_09785</name>
</gene>
<dbReference type="EMBL" id="JAPFQI010000005">
    <property type="protein sequence ID" value="MCW8085916.1"/>
    <property type="molecule type" value="Genomic_DNA"/>
</dbReference>
<accession>A0ABT3NUT3</accession>
<evidence type="ECO:0000313" key="3">
    <source>
        <dbReference type="Proteomes" id="UP001526430"/>
    </source>
</evidence>
<feature type="domain" description="GST N-terminal" evidence="1">
    <location>
        <begin position="1"/>
        <end position="78"/>
    </location>
</feature>
<dbReference type="SUPFAM" id="SSF47616">
    <property type="entry name" value="GST C-terminal domain-like"/>
    <property type="match status" value="1"/>
</dbReference>
<reference evidence="2 3" key="1">
    <citation type="submission" date="2022-10" db="EMBL/GenBank/DDBJ databases">
        <title>Roseococcus glaciei nov., sp. nov., isolated from glacier.</title>
        <authorList>
            <person name="Liu Q."/>
            <person name="Xin Y.-H."/>
        </authorList>
    </citation>
    <scope>NUCLEOTIDE SEQUENCE [LARGE SCALE GENOMIC DNA]</scope>
    <source>
        <strain evidence="2 3">MDT2-1-1</strain>
    </source>
</reference>
<dbReference type="Pfam" id="PF13410">
    <property type="entry name" value="GST_C_2"/>
    <property type="match status" value="1"/>
</dbReference>
<dbReference type="CDD" id="cd03049">
    <property type="entry name" value="GST_N_3"/>
    <property type="match status" value="1"/>
</dbReference>
<dbReference type="InterPro" id="IPR036249">
    <property type="entry name" value="Thioredoxin-like_sf"/>
</dbReference>
<protein>
    <submittedName>
        <fullName evidence="2">Glutathione S-transferase N-terminal domain-containing protein</fullName>
    </submittedName>
</protein>
<sequence length="197" mass="21540">MKLYNSAASPFVRKVNAVAIHHGIELERVATNPHESPEELLRDNPLSKVPCLVTDDGVALPDSPLICEYLDSIGTNDKLIPDHGTPRWKALRVAAIADGMMDAAVFRRGQQAFDQADEGRKRLVGRAKAAVERGLAALEAEDPNTPLTIGSVGAVCALGYLDFRFPDEGWRKAHPKLAAWYEKTVQLKPFAETMPKG</sequence>
<keyword evidence="3" id="KW-1185">Reference proteome</keyword>
<dbReference type="PANTHER" id="PTHR43968">
    <property type="match status" value="1"/>
</dbReference>
<evidence type="ECO:0000259" key="1">
    <source>
        <dbReference type="PROSITE" id="PS50404"/>
    </source>
</evidence>
<dbReference type="RefSeq" id="WP_301589865.1">
    <property type="nucleotide sequence ID" value="NZ_JAPFQI010000005.1"/>
</dbReference>
<dbReference type="InterPro" id="IPR050983">
    <property type="entry name" value="GST_Omega/HSP26"/>
</dbReference>
<dbReference type="InterPro" id="IPR004045">
    <property type="entry name" value="Glutathione_S-Trfase_N"/>
</dbReference>
<comment type="caution">
    <text evidence="2">The sequence shown here is derived from an EMBL/GenBank/DDBJ whole genome shotgun (WGS) entry which is preliminary data.</text>
</comment>
<evidence type="ECO:0000313" key="2">
    <source>
        <dbReference type="EMBL" id="MCW8085916.1"/>
    </source>
</evidence>
<proteinExistence type="predicted"/>
<dbReference type="SUPFAM" id="SSF52833">
    <property type="entry name" value="Thioredoxin-like"/>
    <property type="match status" value="1"/>
</dbReference>